<proteinExistence type="predicted"/>
<dbReference type="Proteomes" id="UP000037660">
    <property type="component" value="Unassembled WGS sequence"/>
</dbReference>
<dbReference type="InterPro" id="IPR011990">
    <property type="entry name" value="TPR-like_helical_dom_sf"/>
</dbReference>
<comment type="caution">
    <text evidence="2">The sequence shown here is derived from an EMBL/GenBank/DDBJ whole genome shotgun (WGS) entry which is preliminary data.</text>
</comment>
<gene>
    <name evidence="2" type="ORF">ISF6_1702</name>
</gene>
<keyword evidence="3" id="KW-1185">Reference proteome</keyword>
<dbReference type="SUPFAM" id="SSF48452">
    <property type="entry name" value="TPR-like"/>
    <property type="match status" value="1"/>
</dbReference>
<name>A0A0K8NUH6_PISS1</name>
<evidence type="ECO:0000313" key="3">
    <source>
        <dbReference type="Proteomes" id="UP000037660"/>
    </source>
</evidence>
<organism evidence="2 3">
    <name type="scientific">Piscinibacter sakaiensis</name>
    <name type="common">Ideonella sakaiensis</name>
    <dbReference type="NCBI Taxonomy" id="1547922"/>
    <lineage>
        <taxon>Bacteria</taxon>
        <taxon>Pseudomonadati</taxon>
        <taxon>Pseudomonadota</taxon>
        <taxon>Betaproteobacteria</taxon>
        <taxon>Burkholderiales</taxon>
        <taxon>Sphaerotilaceae</taxon>
        <taxon>Piscinibacter</taxon>
    </lineage>
</organism>
<reference evidence="3" key="1">
    <citation type="submission" date="2015-07" db="EMBL/GenBank/DDBJ databases">
        <title>Discovery of a poly(ethylene terephthalate assimilation.</title>
        <authorList>
            <person name="Yoshida S."/>
            <person name="Hiraga K."/>
            <person name="Takehana T."/>
            <person name="Taniguchi I."/>
            <person name="Yamaji H."/>
            <person name="Maeda Y."/>
            <person name="Toyohara K."/>
            <person name="Miyamoto K."/>
            <person name="Kimura Y."/>
            <person name="Oda K."/>
        </authorList>
    </citation>
    <scope>NUCLEOTIDE SEQUENCE [LARGE SCALE GENOMIC DNA]</scope>
    <source>
        <strain evidence="3">NBRC 110686 / TISTR 2288 / 201-F6</strain>
    </source>
</reference>
<accession>A0A0K8NUH6</accession>
<dbReference type="AlphaFoldDB" id="A0A0K8NUH6"/>
<dbReference type="Gene3D" id="1.25.40.10">
    <property type="entry name" value="Tetratricopeptide repeat domain"/>
    <property type="match status" value="1"/>
</dbReference>
<dbReference type="STRING" id="1547922.ISF6_1702"/>
<feature type="region of interest" description="Disordered" evidence="1">
    <location>
        <begin position="175"/>
        <end position="212"/>
    </location>
</feature>
<dbReference type="RefSeq" id="WP_054018078.1">
    <property type="nucleotide sequence ID" value="NZ_BBYR01000003.1"/>
</dbReference>
<reference evidence="2 3" key="2">
    <citation type="journal article" date="2016" name="Science">
        <title>A bacterium that degrades and assimilates poly(ethylene terephthalate).</title>
        <authorList>
            <person name="Yoshida S."/>
            <person name="Hiraga K."/>
            <person name="Takehana T."/>
            <person name="Taniguchi I."/>
            <person name="Yamaji H."/>
            <person name="Maeda Y."/>
            <person name="Toyohara K."/>
            <person name="Miyamoto K."/>
            <person name="Kimura Y."/>
            <person name="Oda K."/>
        </authorList>
    </citation>
    <scope>NUCLEOTIDE SEQUENCE [LARGE SCALE GENOMIC DNA]</scope>
    <source>
        <strain evidence="3">NBRC 110686 / TISTR 2288 / 201-F6</strain>
    </source>
</reference>
<protein>
    <submittedName>
        <fullName evidence="2">MxaK protein</fullName>
    </submittedName>
</protein>
<dbReference type="EMBL" id="BBYR01000003">
    <property type="protein sequence ID" value="GAP33924.1"/>
    <property type="molecule type" value="Genomic_DNA"/>
</dbReference>
<dbReference type="OrthoDB" id="8685511at2"/>
<evidence type="ECO:0000313" key="2">
    <source>
        <dbReference type="EMBL" id="GAP33924.1"/>
    </source>
</evidence>
<sequence>MPPPAPTPVVSPPIAGVPADALRPPTWASLFTRRRTRAVLLLLAAVLALGSWDAWRWQQARASNARIEADRPDPGLAGDPAQWPPPQRFTHARQLAAAGELEAALKLYRPLQGDSPLGQRARYNVAHLLLLQAEEVRAGPQPGQALPLIELAKEIYRELLRLDPGDWDARYNLERAQRLLPDPPDEEDSPGEPPQQSERAATTMRGVSPGLP</sequence>
<evidence type="ECO:0000256" key="1">
    <source>
        <dbReference type="SAM" id="MobiDB-lite"/>
    </source>
</evidence>